<reference evidence="2 3" key="1">
    <citation type="submission" date="2017-01" db="EMBL/GenBank/DDBJ databases">
        <title>Genome sequence of Rhodoferax antarcticus ANT.BR, a psychrophilic purple nonsulfur bacterium from an Antarctic microbial mat.</title>
        <authorList>
            <person name="Baker J."/>
            <person name="Riester C."/>
            <person name="Skinner B."/>
            <person name="Newell A."/>
            <person name="Swingley W."/>
            <person name="Madigan M."/>
            <person name="Jung D."/>
            <person name="Asao M."/>
            <person name="Chen M."/>
            <person name="Loughlin P."/>
            <person name="Pan H."/>
            <person name="Lin S."/>
            <person name="Li N."/>
            <person name="Shaw J."/>
            <person name="Prado M."/>
            <person name="Sherman C."/>
            <person name="Li X."/>
            <person name="Tang J."/>
            <person name="Blankenship R."/>
            <person name="Zhao T."/>
            <person name="Touchman J."/>
            <person name="Sattley M."/>
        </authorList>
    </citation>
    <scope>NUCLEOTIDE SEQUENCE [LARGE SCALE GENOMIC DNA]</scope>
    <source>
        <strain evidence="2 3">ANT.BR</strain>
    </source>
</reference>
<comment type="caution">
    <text evidence="2">The sequence shown here is derived from an EMBL/GenBank/DDBJ whole genome shotgun (WGS) entry which is preliminary data.</text>
</comment>
<dbReference type="AlphaFoldDB" id="A0A1Q8YB42"/>
<gene>
    <name evidence="2" type="ORF">BLL52_3342</name>
</gene>
<organism evidence="2 3">
    <name type="scientific">Rhodoferax antarcticus ANT.BR</name>
    <dbReference type="NCBI Taxonomy" id="1111071"/>
    <lineage>
        <taxon>Bacteria</taxon>
        <taxon>Pseudomonadati</taxon>
        <taxon>Pseudomonadota</taxon>
        <taxon>Betaproteobacteria</taxon>
        <taxon>Burkholderiales</taxon>
        <taxon>Comamonadaceae</taxon>
        <taxon>Rhodoferax</taxon>
    </lineage>
</organism>
<protein>
    <submittedName>
        <fullName evidence="2">Putative transmembrane protein</fullName>
    </submittedName>
</protein>
<name>A0A1Q8YB42_9BURK</name>
<proteinExistence type="predicted"/>
<keyword evidence="2" id="KW-0472">Membrane</keyword>
<accession>A0A1Q8YB42</accession>
<feature type="compositionally biased region" description="Basic and acidic residues" evidence="1">
    <location>
        <begin position="86"/>
        <end position="113"/>
    </location>
</feature>
<feature type="region of interest" description="Disordered" evidence="1">
    <location>
        <begin position="27"/>
        <end position="113"/>
    </location>
</feature>
<evidence type="ECO:0000256" key="1">
    <source>
        <dbReference type="SAM" id="MobiDB-lite"/>
    </source>
</evidence>
<evidence type="ECO:0000313" key="2">
    <source>
        <dbReference type="EMBL" id="OLP05217.1"/>
    </source>
</evidence>
<keyword evidence="3" id="KW-1185">Reference proteome</keyword>
<dbReference type="Proteomes" id="UP000185911">
    <property type="component" value="Unassembled WGS sequence"/>
</dbReference>
<feature type="compositionally biased region" description="Low complexity" evidence="1">
    <location>
        <begin position="60"/>
        <end position="82"/>
    </location>
</feature>
<keyword evidence="2" id="KW-0812">Transmembrane</keyword>
<sequence length="170" mass="18072">MLLVTVLLSTGVMAQWQWLDKDGRKVFSDRAPPPSVPDKSILKRPGGARVVAPVANEDGAVSTTPGTPASSAAAAQTASSAPKISGIDKDLAEKKKKAEQEEAAKHKAEEDRVAKLKADNCVRAKQAKAGFDSGVRLSRVNKQGEREILDDATRAAEALRIQTIIDADCK</sequence>
<dbReference type="EMBL" id="MSYM01000017">
    <property type="protein sequence ID" value="OLP05217.1"/>
    <property type="molecule type" value="Genomic_DNA"/>
</dbReference>
<evidence type="ECO:0000313" key="3">
    <source>
        <dbReference type="Proteomes" id="UP000185911"/>
    </source>
</evidence>
<dbReference type="STRING" id="81479.RA876_10675"/>